<evidence type="ECO:0000256" key="1">
    <source>
        <dbReference type="ARBA" id="ARBA00005725"/>
    </source>
</evidence>
<evidence type="ECO:0000259" key="4">
    <source>
        <dbReference type="Pfam" id="PF05368"/>
    </source>
</evidence>
<dbReference type="GO" id="GO:0016491">
    <property type="term" value="F:oxidoreductase activity"/>
    <property type="evidence" value="ECO:0007669"/>
    <property type="project" value="UniProtKB-KW"/>
</dbReference>
<reference evidence="5" key="2">
    <citation type="submission" date="2023-05" db="EMBL/GenBank/DDBJ databases">
        <authorList>
            <consortium name="Lawrence Berkeley National Laboratory"/>
            <person name="Steindorff A."/>
            <person name="Hensen N."/>
            <person name="Bonometti L."/>
            <person name="Westerberg I."/>
            <person name="Brannstrom I.O."/>
            <person name="Guillou S."/>
            <person name="Cros-Aarteil S."/>
            <person name="Calhoun S."/>
            <person name="Haridas S."/>
            <person name="Kuo A."/>
            <person name="Mondo S."/>
            <person name="Pangilinan J."/>
            <person name="Riley R."/>
            <person name="Labutti K."/>
            <person name="Andreopoulos B."/>
            <person name="Lipzen A."/>
            <person name="Chen C."/>
            <person name="Yanf M."/>
            <person name="Daum C."/>
            <person name="Ng V."/>
            <person name="Clum A."/>
            <person name="Ohm R."/>
            <person name="Martin F."/>
            <person name="Silar P."/>
            <person name="Natvig D."/>
            <person name="Lalanne C."/>
            <person name="Gautier V."/>
            <person name="Ament-Velasquez S.L."/>
            <person name="Kruys A."/>
            <person name="Hutchinson M.I."/>
            <person name="Powell A.J."/>
            <person name="Barry K."/>
            <person name="Miller A.N."/>
            <person name="Grigoriev I.V."/>
            <person name="Debuchy R."/>
            <person name="Gladieux P."/>
            <person name="Thoren M.H."/>
            <person name="Johannesson H."/>
        </authorList>
    </citation>
    <scope>NUCLEOTIDE SEQUENCE</scope>
    <source>
        <strain evidence="5">CBS 731.68</strain>
    </source>
</reference>
<name>A0AAN6Z1Q6_9PEZI</name>
<dbReference type="AlphaFoldDB" id="A0AAN6Z1Q6"/>
<keyword evidence="3" id="KW-0560">Oxidoreductase</keyword>
<dbReference type="SUPFAM" id="SSF51735">
    <property type="entry name" value="NAD(P)-binding Rossmann-fold domains"/>
    <property type="match status" value="1"/>
</dbReference>
<dbReference type="InterPro" id="IPR036291">
    <property type="entry name" value="NAD(P)-bd_dom_sf"/>
</dbReference>
<dbReference type="GeneID" id="87829956"/>
<dbReference type="InterPro" id="IPR051609">
    <property type="entry name" value="NmrA/Isoflavone_reductase-like"/>
</dbReference>
<comment type="similarity">
    <text evidence="1">Belongs to the NmrA-type oxidoreductase family. Isoflavone reductase subfamily.</text>
</comment>
<evidence type="ECO:0000256" key="2">
    <source>
        <dbReference type="ARBA" id="ARBA00022857"/>
    </source>
</evidence>
<accession>A0AAN6Z1Q6</accession>
<evidence type="ECO:0000313" key="6">
    <source>
        <dbReference type="Proteomes" id="UP001302602"/>
    </source>
</evidence>
<evidence type="ECO:0000256" key="3">
    <source>
        <dbReference type="ARBA" id="ARBA00023002"/>
    </source>
</evidence>
<proteinExistence type="inferred from homology"/>
<feature type="domain" description="NmrA-like" evidence="4">
    <location>
        <begin position="3"/>
        <end position="257"/>
    </location>
</feature>
<dbReference type="Pfam" id="PF05368">
    <property type="entry name" value="NmrA"/>
    <property type="match status" value="1"/>
</dbReference>
<comment type="caution">
    <text evidence="5">The sequence shown here is derived from an EMBL/GenBank/DDBJ whole genome shotgun (WGS) entry which is preliminary data.</text>
</comment>
<evidence type="ECO:0000313" key="5">
    <source>
        <dbReference type="EMBL" id="KAK4122136.1"/>
    </source>
</evidence>
<dbReference type="PANTHER" id="PTHR47706">
    <property type="entry name" value="NMRA-LIKE FAMILY PROTEIN"/>
    <property type="match status" value="1"/>
</dbReference>
<sequence length="318" mass="35464">MVKIAIVGGSGNVGQEIIDALVARNKHEIILLSRKDAPPEYAAPGVTWVKTSYEDPEQLVKILRGVDTVLSFVTVATDPGNLTQRNLIDAAVRAGVRRFAPSEWAASDSEESMPWYQGKLEIRKYLRELNKQGKILEYSLFQPGLFMNYFTYPYPSTKHVQMMPTPIDYHNCRALMVEGSDDARVSLITAQDLATFVVRAVEYEGEWPRVGGIRASELMIRQIVQVGERVRGRPFTVESLKVDDLKAGVVKSSWLPKPTHPSLTPEEADTQAEAMTAGILLGLAAEALKVSDEWNKLLPDFVFTKAEDFLTEAWRGKP</sequence>
<keyword evidence="2" id="KW-0521">NADP</keyword>
<dbReference type="RefSeq" id="XP_062645907.1">
    <property type="nucleotide sequence ID" value="XM_062793187.1"/>
</dbReference>
<dbReference type="InterPro" id="IPR008030">
    <property type="entry name" value="NmrA-like"/>
</dbReference>
<protein>
    <submittedName>
        <fullName evidence="5">NAD(P)-binding protein</fullName>
    </submittedName>
</protein>
<gene>
    <name evidence="5" type="ORF">N657DRAFT_646808</name>
</gene>
<dbReference type="EMBL" id="MU853231">
    <property type="protein sequence ID" value="KAK4122136.1"/>
    <property type="molecule type" value="Genomic_DNA"/>
</dbReference>
<dbReference type="Gene3D" id="3.40.50.720">
    <property type="entry name" value="NAD(P)-binding Rossmann-like Domain"/>
    <property type="match status" value="1"/>
</dbReference>
<dbReference type="PANTHER" id="PTHR47706:SF4">
    <property type="entry name" value="NMRA-LIKE DOMAIN-CONTAINING PROTEIN"/>
    <property type="match status" value="1"/>
</dbReference>
<reference evidence="5" key="1">
    <citation type="journal article" date="2023" name="Mol. Phylogenet. Evol.">
        <title>Genome-scale phylogeny and comparative genomics of the fungal order Sordariales.</title>
        <authorList>
            <person name="Hensen N."/>
            <person name="Bonometti L."/>
            <person name="Westerberg I."/>
            <person name="Brannstrom I.O."/>
            <person name="Guillou S."/>
            <person name="Cros-Aarteil S."/>
            <person name="Calhoun S."/>
            <person name="Haridas S."/>
            <person name="Kuo A."/>
            <person name="Mondo S."/>
            <person name="Pangilinan J."/>
            <person name="Riley R."/>
            <person name="LaButti K."/>
            <person name="Andreopoulos B."/>
            <person name="Lipzen A."/>
            <person name="Chen C."/>
            <person name="Yan M."/>
            <person name="Daum C."/>
            <person name="Ng V."/>
            <person name="Clum A."/>
            <person name="Steindorff A."/>
            <person name="Ohm R.A."/>
            <person name="Martin F."/>
            <person name="Silar P."/>
            <person name="Natvig D.O."/>
            <person name="Lalanne C."/>
            <person name="Gautier V."/>
            <person name="Ament-Velasquez S.L."/>
            <person name="Kruys A."/>
            <person name="Hutchinson M.I."/>
            <person name="Powell A.J."/>
            <person name="Barry K."/>
            <person name="Miller A.N."/>
            <person name="Grigoriev I.V."/>
            <person name="Debuchy R."/>
            <person name="Gladieux P."/>
            <person name="Hiltunen Thoren M."/>
            <person name="Johannesson H."/>
        </authorList>
    </citation>
    <scope>NUCLEOTIDE SEQUENCE</scope>
    <source>
        <strain evidence="5">CBS 731.68</strain>
    </source>
</reference>
<dbReference type="Proteomes" id="UP001302602">
    <property type="component" value="Unassembled WGS sequence"/>
</dbReference>
<organism evidence="5 6">
    <name type="scientific">Parathielavia appendiculata</name>
    <dbReference type="NCBI Taxonomy" id="2587402"/>
    <lineage>
        <taxon>Eukaryota</taxon>
        <taxon>Fungi</taxon>
        <taxon>Dikarya</taxon>
        <taxon>Ascomycota</taxon>
        <taxon>Pezizomycotina</taxon>
        <taxon>Sordariomycetes</taxon>
        <taxon>Sordariomycetidae</taxon>
        <taxon>Sordariales</taxon>
        <taxon>Chaetomiaceae</taxon>
        <taxon>Parathielavia</taxon>
    </lineage>
</organism>
<keyword evidence="6" id="KW-1185">Reference proteome</keyword>